<sequence>MEYKNIAYFAGKWNIKERRIRILCAEGRIHGAKKIGKTWLIPEDAEKPIDKRFKQVIDLFYEEIDFKVIDNKKKVIDSHRPFSQNINKQLRSKLVVEWTYNSNAIEGNTLTLSETKVVLENGITIKGKPLKDHLESINHKEAIEYIEALVSKNIGLSEYEIKAIHHLILKEVDSANAGKYRNENVLISGAKHLPPSYLNVSLEMQKFIDKYQNMSKTHPLVRACFLHGEFVKIHPFVDGNGRTARLLMNFELIKSGYPPVVIKTEDRAEYYDALDRAHTTNDYTDFIKMIVDLVNESEDLYLYLIG</sequence>
<feature type="binding site" evidence="2">
    <location>
        <begin position="270"/>
        <end position="271"/>
    </location>
    <ligand>
        <name>ATP</name>
        <dbReference type="ChEBI" id="CHEBI:30616"/>
    </ligand>
</feature>
<reference evidence="5 6" key="1">
    <citation type="submission" date="2019-01" db="EMBL/GenBank/DDBJ databases">
        <authorList>
            <consortium name="Pathogen Informatics"/>
        </authorList>
    </citation>
    <scope>NUCLEOTIDE SEQUENCE [LARGE SCALE GENOMIC DNA]</scope>
    <source>
        <strain evidence="5 6">NCTC10138</strain>
    </source>
</reference>
<dbReference type="PROSITE" id="PS51459">
    <property type="entry name" value="FIDO"/>
    <property type="match status" value="1"/>
</dbReference>
<evidence type="ECO:0000313" key="5">
    <source>
        <dbReference type="EMBL" id="VEU81068.1"/>
    </source>
</evidence>
<dbReference type="PANTHER" id="PTHR13504:SF38">
    <property type="entry name" value="FIDO DOMAIN-CONTAINING PROTEIN"/>
    <property type="match status" value="1"/>
</dbReference>
<dbReference type="Pfam" id="PF02661">
    <property type="entry name" value="Fic"/>
    <property type="match status" value="1"/>
</dbReference>
<evidence type="ECO:0000256" key="2">
    <source>
        <dbReference type="PIRSR" id="PIRSR640198-2"/>
    </source>
</evidence>
<dbReference type="STRING" id="1278311.GCA_000428705_00151"/>
<feature type="active site" evidence="1">
    <location>
        <position position="234"/>
    </location>
</feature>
<organism evidence="5 6">
    <name type="scientific">Haploplasma axanthum</name>
    <name type="common">Acholeplasma axanthum</name>
    <dbReference type="NCBI Taxonomy" id="29552"/>
    <lineage>
        <taxon>Bacteria</taxon>
        <taxon>Bacillati</taxon>
        <taxon>Mycoplasmatota</taxon>
        <taxon>Mollicutes</taxon>
        <taxon>Acholeplasmatales</taxon>
        <taxon>Acholeplasmataceae</taxon>
        <taxon>Haploplasma</taxon>
    </lineage>
</organism>
<name>A0A449BF69_HAPAX</name>
<dbReference type="Gene3D" id="1.10.3290.10">
    <property type="entry name" value="Fido-like domain"/>
    <property type="match status" value="1"/>
</dbReference>
<dbReference type="KEGG" id="aaxa:NCTC10138_01459"/>
<keyword evidence="2" id="KW-0547">Nucleotide-binding</keyword>
<evidence type="ECO:0000256" key="1">
    <source>
        <dbReference type="PIRSR" id="PIRSR640198-1"/>
    </source>
</evidence>
<accession>A0A449BF69</accession>
<evidence type="ECO:0000313" key="6">
    <source>
        <dbReference type="Proteomes" id="UP000289841"/>
    </source>
</evidence>
<evidence type="ECO:0000256" key="3">
    <source>
        <dbReference type="PIRSR" id="PIRSR640198-3"/>
    </source>
</evidence>
<dbReference type="AlphaFoldDB" id="A0A449BF69"/>
<feature type="site" description="Important for autoinhibition of adenylyltransferase activity" evidence="3">
    <location>
        <position position="106"/>
    </location>
</feature>
<dbReference type="GO" id="GO:0005524">
    <property type="term" value="F:ATP binding"/>
    <property type="evidence" value="ECO:0007669"/>
    <property type="project" value="UniProtKB-KW"/>
</dbReference>
<dbReference type="InterPro" id="IPR036597">
    <property type="entry name" value="Fido-like_dom_sf"/>
</dbReference>
<dbReference type="InterPro" id="IPR040198">
    <property type="entry name" value="Fido_containing"/>
</dbReference>
<dbReference type="InterPro" id="IPR003812">
    <property type="entry name" value="Fido"/>
</dbReference>
<feature type="domain" description="Fido" evidence="4">
    <location>
        <begin position="156"/>
        <end position="292"/>
    </location>
</feature>
<evidence type="ECO:0000259" key="4">
    <source>
        <dbReference type="PROSITE" id="PS51459"/>
    </source>
</evidence>
<gene>
    <name evidence="5" type="ORF">NCTC10138_01459</name>
</gene>
<feature type="binding site" evidence="2">
    <location>
        <begin position="238"/>
        <end position="245"/>
    </location>
    <ligand>
        <name>ATP</name>
        <dbReference type="ChEBI" id="CHEBI:30616"/>
    </ligand>
</feature>
<keyword evidence="2" id="KW-0067">ATP-binding</keyword>
<dbReference type="Proteomes" id="UP000289841">
    <property type="component" value="Chromosome"/>
</dbReference>
<dbReference type="SUPFAM" id="SSF140931">
    <property type="entry name" value="Fic-like"/>
    <property type="match status" value="1"/>
</dbReference>
<keyword evidence="6" id="KW-1185">Reference proteome</keyword>
<dbReference type="OrthoDB" id="9813719at2"/>
<proteinExistence type="predicted"/>
<dbReference type="PANTHER" id="PTHR13504">
    <property type="entry name" value="FIDO DOMAIN-CONTAINING PROTEIN DDB_G0283145"/>
    <property type="match status" value="1"/>
</dbReference>
<protein>
    <submittedName>
        <fullName evidence="5">Fic family protein</fullName>
    </submittedName>
</protein>
<dbReference type="EMBL" id="LR215048">
    <property type="protein sequence ID" value="VEU81068.1"/>
    <property type="molecule type" value="Genomic_DNA"/>
</dbReference>